<proteinExistence type="predicted"/>
<accession>A0A9Q3JNS9</accession>
<sequence>MTDSSNQESNPVLMKEAPQLKEWPTFTGEGDYDHVQFIKTINMLKEDYAIPDQLITARLHSLFETSARSWYYGIRKTNENEFENSFLDPDKDEPLTWLSKQAERLNALYPEMSQKMVHMKILQKDGGELKNSLRSRCIELCSTEEYISSLEDIVTRTKIGRAWKKVDIKGPKKHLIKKDKPREAFKPNNPKVMRKENAISVELMDT</sequence>
<dbReference type="AlphaFoldDB" id="A0A9Q3JNS9"/>
<comment type="caution">
    <text evidence="1">The sequence shown here is derived from an EMBL/GenBank/DDBJ whole genome shotgun (WGS) entry which is preliminary data.</text>
</comment>
<evidence type="ECO:0000313" key="2">
    <source>
        <dbReference type="Proteomes" id="UP000765509"/>
    </source>
</evidence>
<dbReference type="EMBL" id="AVOT02077385">
    <property type="protein sequence ID" value="MBW0565409.1"/>
    <property type="molecule type" value="Genomic_DNA"/>
</dbReference>
<name>A0A9Q3JNS9_9BASI</name>
<evidence type="ECO:0000313" key="1">
    <source>
        <dbReference type="EMBL" id="MBW0565409.1"/>
    </source>
</evidence>
<organism evidence="1 2">
    <name type="scientific">Austropuccinia psidii MF-1</name>
    <dbReference type="NCBI Taxonomy" id="1389203"/>
    <lineage>
        <taxon>Eukaryota</taxon>
        <taxon>Fungi</taxon>
        <taxon>Dikarya</taxon>
        <taxon>Basidiomycota</taxon>
        <taxon>Pucciniomycotina</taxon>
        <taxon>Pucciniomycetes</taxon>
        <taxon>Pucciniales</taxon>
        <taxon>Sphaerophragmiaceae</taxon>
        <taxon>Austropuccinia</taxon>
    </lineage>
</organism>
<gene>
    <name evidence="1" type="ORF">O181_105124</name>
</gene>
<reference evidence="1" key="1">
    <citation type="submission" date="2021-03" db="EMBL/GenBank/DDBJ databases">
        <title>Draft genome sequence of rust myrtle Austropuccinia psidii MF-1, a brazilian biotype.</title>
        <authorList>
            <person name="Quecine M.C."/>
            <person name="Pachon D.M.R."/>
            <person name="Bonatelli M.L."/>
            <person name="Correr F.H."/>
            <person name="Franceschini L.M."/>
            <person name="Leite T.F."/>
            <person name="Margarido G.R.A."/>
            <person name="Almeida C.A."/>
            <person name="Ferrarezi J.A."/>
            <person name="Labate C.A."/>
        </authorList>
    </citation>
    <scope>NUCLEOTIDE SEQUENCE</scope>
    <source>
        <strain evidence="1">MF-1</strain>
    </source>
</reference>
<dbReference type="OrthoDB" id="2507294at2759"/>
<keyword evidence="2" id="KW-1185">Reference proteome</keyword>
<dbReference type="Proteomes" id="UP000765509">
    <property type="component" value="Unassembled WGS sequence"/>
</dbReference>
<protein>
    <submittedName>
        <fullName evidence="1">Uncharacterized protein</fullName>
    </submittedName>
</protein>